<dbReference type="Proteomes" id="UP001468095">
    <property type="component" value="Unassembled WGS sequence"/>
</dbReference>
<evidence type="ECO:0000313" key="2">
    <source>
        <dbReference type="Proteomes" id="UP001468095"/>
    </source>
</evidence>
<accession>A0ABU9MUQ8</accession>
<dbReference type="EMBL" id="JBCGBG010000011">
    <property type="protein sequence ID" value="MEL7698400.1"/>
    <property type="molecule type" value="Genomic_DNA"/>
</dbReference>
<name>A0ABU9MUQ8_9GAMM</name>
<evidence type="ECO:0000313" key="1">
    <source>
        <dbReference type="EMBL" id="MEL7698400.1"/>
    </source>
</evidence>
<keyword evidence="2" id="KW-1185">Reference proteome</keyword>
<gene>
    <name evidence="1" type="ORF">AABB92_22440</name>
</gene>
<comment type="caution">
    <text evidence="1">The sequence shown here is derived from an EMBL/GenBank/DDBJ whole genome shotgun (WGS) entry which is preliminary data.</text>
</comment>
<proteinExistence type="predicted"/>
<dbReference type="RefSeq" id="WP_031378164.1">
    <property type="nucleotide sequence ID" value="NZ_JBCGBG010000011.1"/>
</dbReference>
<sequence>MNHQPNHRDRQLIIDLEEIQKGLSGEGVQVSKIIDHPHIEQYAFQERGTNLAFANVICSLNQVTVALHDAGKGYIFFTPTEHPLAAMVKGAPIAPEVWEENMLSHSNNGPVQEGYYWDWINYSVALTELREKWHANRNKFADQITRNALKSAILQADKILGVVASLPDVISLTNAWEDKWHPLPEDVPVDDYLLWDKDYLRALAMIYQLASTRATSPQE</sequence>
<protein>
    <submittedName>
        <fullName evidence="1">Uncharacterized protein</fullName>
    </submittedName>
</protein>
<reference evidence="1 2" key="1">
    <citation type="submission" date="2024-04" db="EMBL/GenBank/DDBJ databases">
        <authorList>
            <person name="Suleimanova A.D."/>
            <person name="Pudova D.S."/>
            <person name="Shagimardanova E.I."/>
            <person name="Sharipova M.R."/>
        </authorList>
    </citation>
    <scope>NUCLEOTIDE SEQUENCE [LARGE SCALE GENOMIC DNA]</scope>
    <source>
        <strain evidence="1 2">3.1</strain>
    </source>
</reference>
<organism evidence="1 2">
    <name type="scientific">Pantoea brenneri</name>
    <dbReference type="NCBI Taxonomy" id="472694"/>
    <lineage>
        <taxon>Bacteria</taxon>
        <taxon>Pseudomonadati</taxon>
        <taxon>Pseudomonadota</taxon>
        <taxon>Gammaproteobacteria</taxon>
        <taxon>Enterobacterales</taxon>
        <taxon>Erwiniaceae</taxon>
        <taxon>Pantoea</taxon>
    </lineage>
</organism>